<dbReference type="GO" id="GO:0005634">
    <property type="term" value="C:nucleus"/>
    <property type="evidence" value="ECO:0007669"/>
    <property type="project" value="TreeGrafter"/>
</dbReference>
<accession>A0A814XWJ0</accession>
<comment type="caution">
    <text evidence="4">The sequence shown here is derived from an EMBL/GenBank/DDBJ whole genome shotgun (WGS) entry which is preliminary data.</text>
</comment>
<dbReference type="InterPro" id="IPR045099">
    <property type="entry name" value="PITH1-like"/>
</dbReference>
<dbReference type="InterPro" id="IPR037047">
    <property type="entry name" value="PITH_dom_sf"/>
</dbReference>
<dbReference type="Proteomes" id="UP000682733">
    <property type="component" value="Unassembled WGS sequence"/>
</dbReference>
<name>A0A814XWJ0_9BILA</name>
<dbReference type="InterPro" id="IPR010400">
    <property type="entry name" value="PITH_dom"/>
</dbReference>
<sequence>MQHSCTGSCQHVDESDRGKWDLYQKIDLNNLQCLNEQRNGSGKDVFRCWDERLDRSKFVESDDDPELLFKIPFSGNIKLTGICIIGENEGSHPSHVKLFKNKPGLTFESARNLADQELDITYDPNGTLAYPVLVARFSNVNHLSLYFSHNYGAETTKIYYIGLRGEFLGGHRQEIVIANYESKPQLSDHKTDLFQTTLHQIQH</sequence>
<keyword evidence="7" id="KW-1185">Reference proteome</keyword>
<evidence type="ECO:0000313" key="3">
    <source>
        <dbReference type="EMBL" id="CAF1120473.1"/>
    </source>
</evidence>
<dbReference type="SUPFAM" id="SSF49785">
    <property type="entry name" value="Galactose-binding domain-like"/>
    <property type="match status" value="1"/>
</dbReference>
<dbReference type="FunFam" id="2.60.120.470:FF:000002">
    <property type="entry name" value="PITH domain-containing protein 1"/>
    <property type="match status" value="1"/>
</dbReference>
<dbReference type="GO" id="GO:0045654">
    <property type="term" value="P:positive regulation of megakaryocyte differentiation"/>
    <property type="evidence" value="ECO:0007669"/>
    <property type="project" value="UniProtKB-ARBA"/>
</dbReference>
<dbReference type="PANTHER" id="PTHR12175:SF1">
    <property type="entry name" value="PITH DOMAIN-CONTAINING PROTEIN 1"/>
    <property type="match status" value="1"/>
</dbReference>
<dbReference type="GO" id="GO:0080090">
    <property type="term" value="P:regulation of primary metabolic process"/>
    <property type="evidence" value="ECO:0007669"/>
    <property type="project" value="UniProtKB-ARBA"/>
</dbReference>
<dbReference type="GO" id="GO:0060255">
    <property type="term" value="P:regulation of macromolecule metabolic process"/>
    <property type="evidence" value="ECO:0007669"/>
    <property type="project" value="UniProtKB-ARBA"/>
</dbReference>
<reference evidence="4" key="1">
    <citation type="submission" date="2021-02" db="EMBL/GenBank/DDBJ databases">
        <authorList>
            <person name="Nowell W R."/>
        </authorList>
    </citation>
    <scope>NUCLEOTIDE SEQUENCE</scope>
</reference>
<evidence type="ECO:0000313" key="6">
    <source>
        <dbReference type="EMBL" id="CAF3984616.1"/>
    </source>
</evidence>
<dbReference type="Proteomes" id="UP000677228">
    <property type="component" value="Unassembled WGS sequence"/>
</dbReference>
<dbReference type="GO" id="GO:0005737">
    <property type="term" value="C:cytoplasm"/>
    <property type="evidence" value="ECO:0007669"/>
    <property type="project" value="UniProtKB-ARBA"/>
</dbReference>
<dbReference type="Gene3D" id="2.60.120.470">
    <property type="entry name" value="PITH domain"/>
    <property type="match status" value="1"/>
</dbReference>
<dbReference type="AlphaFoldDB" id="A0A814XWJ0"/>
<dbReference type="EMBL" id="CAJOBA010017106">
    <property type="protein sequence ID" value="CAF3894041.1"/>
    <property type="molecule type" value="Genomic_DNA"/>
</dbReference>
<dbReference type="Pfam" id="PF06201">
    <property type="entry name" value="PITH"/>
    <property type="match status" value="1"/>
</dbReference>
<comment type="similarity">
    <text evidence="1">Belongs to the PITHD1 family.</text>
</comment>
<protein>
    <recommendedName>
        <fullName evidence="2">PITH domain-containing protein</fullName>
    </recommendedName>
</protein>
<dbReference type="EMBL" id="CAJNOQ010009306">
    <property type="protein sequence ID" value="CAF1221328.1"/>
    <property type="molecule type" value="Genomic_DNA"/>
</dbReference>
<dbReference type="OrthoDB" id="2635at2759"/>
<evidence type="ECO:0000313" key="7">
    <source>
        <dbReference type="Proteomes" id="UP000663829"/>
    </source>
</evidence>
<dbReference type="Proteomes" id="UP000663829">
    <property type="component" value="Unassembled WGS sequence"/>
</dbReference>
<evidence type="ECO:0000256" key="1">
    <source>
        <dbReference type="ARBA" id="ARBA00025788"/>
    </source>
</evidence>
<dbReference type="Proteomes" id="UP000681722">
    <property type="component" value="Unassembled WGS sequence"/>
</dbReference>
<dbReference type="EMBL" id="CAJOBC010009309">
    <property type="protein sequence ID" value="CAF3984616.1"/>
    <property type="molecule type" value="Genomic_DNA"/>
</dbReference>
<organism evidence="4 7">
    <name type="scientific">Didymodactylos carnosus</name>
    <dbReference type="NCBI Taxonomy" id="1234261"/>
    <lineage>
        <taxon>Eukaryota</taxon>
        <taxon>Metazoa</taxon>
        <taxon>Spiralia</taxon>
        <taxon>Gnathifera</taxon>
        <taxon>Rotifera</taxon>
        <taxon>Eurotatoria</taxon>
        <taxon>Bdelloidea</taxon>
        <taxon>Philodinida</taxon>
        <taxon>Philodinidae</taxon>
        <taxon>Didymodactylos</taxon>
    </lineage>
</organism>
<dbReference type="PROSITE" id="PS51532">
    <property type="entry name" value="PITH"/>
    <property type="match status" value="1"/>
</dbReference>
<dbReference type="InterPro" id="IPR008979">
    <property type="entry name" value="Galactose-bd-like_sf"/>
</dbReference>
<feature type="domain" description="PITH" evidence="2">
    <location>
        <begin position="11"/>
        <end position="183"/>
    </location>
</feature>
<dbReference type="EMBL" id="CAJNOK010010625">
    <property type="protein sequence ID" value="CAF1120473.1"/>
    <property type="molecule type" value="Genomic_DNA"/>
</dbReference>
<evidence type="ECO:0000259" key="2">
    <source>
        <dbReference type="PROSITE" id="PS51532"/>
    </source>
</evidence>
<gene>
    <name evidence="4" type="ORF">GPM918_LOCUS24699</name>
    <name evidence="3" type="ORF">OVA965_LOCUS20154</name>
    <name evidence="6" type="ORF">SRO942_LOCUS24702</name>
    <name evidence="5" type="ORF">TMI583_LOCUS20452</name>
</gene>
<proteinExistence type="inferred from homology"/>
<evidence type="ECO:0000313" key="5">
    <source>
        <dbReference type="EMBL" id="CAF3894041.1"/>
    </source>
</evidence>
<evidence type="ECO:0000313" key="4">
    <source>
        <dbReference type="EMBL" id="CAF1221328.1"/>
    </source>
</evidence>
<dbReference type="PANTHER" id="PTHR12175">
    <property type="entry name" value="AD039 HT014 THIOREDOXIN FAMILY TRP26"/>
    <property type="match status" value="1"/>
</dbReference>